<reference evidence="3" key="1">
    <citation type="submission" date="2022-10" db="EMBL/GenBank/DDBJ databases">
        <title>The complete genomes of actinobacterial strains from the NBC collection.</title>
        <authorList>
            <person name="Joergensen T.S."/>
            <person name="Alvarez Arevalo M."/>
            <person name="Sterndorff E.B."/>
            <person name="Faurdal D."/>
            <person name="Vuksanovic O."/>
            <person name="Mourched A.-S."/>
            <person name="Charusanti P."/>
            <person name="Shaw S."/>
            <person name="Blin K."/>
            <person name="Weber T."/>
        </authorList>
    </citation>
    <scope>NUCLEOTIDE SEQUENCE</scope>
    <source>
        <strain evidence="3">NBC_00119</strain>
    </source>
</reference>
<dbReference type="PANTHER" id="PTHR10963:SF60">
    <property type="entry name" value="GRAM-NEGATIVE BACTERIA-BINDING PROTEIN 1-RELATED"/>
    <property type="match status" value="1"/>
</dbReference>
<dbReference type="PROSITE" id="PS51318">
    <property type="entry name" value="TAT"/>
    <property type="match status" value="1"/>
</dbReference>
<keyword evidence="1" id="KW-0732">Signal</keyword>
<evidence type="ECO:0000313" key="3">
    <source>
        <dbReference type="EMBL" id="WTS10071.1"/>
    </source>
</evidence>
<protein>
    <submittedName>
        <fullName evidence="3">Glycoside hydrolase family 16 protein</fullName>
    </submittedName>
</protein>
<dbReference type="Gene3D" id="2.60.120.200">
    <property type="match status" value="1"/>
</dbReference>
<keyword evidence="3" id="KW-0378">Hydrolase</keyword>
<feature type="signal peptide" evidence="1">
    <location>
        <begin position="1"/>
        <end position="31"/>
    </location>
</feature>
<feature type="domain" description="GH16" evidence="2">
    <location>
        <begin position="37"/>
        <end position="290"/>
    </location>
</feature>
<dbReference type="InterPro" id="IPR000757">
    <property type="entry name" value="Beta-glucanase-like"/>
</dbReference>
<dbReference type="EMBL" id="CP108195">
    <property type="protein sequence ID" value="WTS10071.1"/>
    <property type="molecule type" value="Genomic_DNA"/>
</dbReference>
<name>A0AAU1TZB7_9ACTN</name>
<evidence type="ECO:0000259" key="2">
    <source>
        <dbReference type="PROSITE" id="PS51762"/>
    </source>
</evidence>
<dbReference type="PROSITE" id="PS51762">
    <property type="entry name" value="GH16_2"/>
    <property type="match status" value="1"/>
</dbReference>
<dbReference type="GO" id="GO:0004553">
    <property type="term" value="F:hydrolase activity, hydrolyzing O-glycosyl compounds"/>
    <property type="evidence" value="ECO:0007669"/>
    <property type="project" value="InterPro"/>
</dbReference>
<dbReference type="AlphaFoldDB" id="A0AAU1TZB7"/>
<dbReference type="InterPro" id="IPR050546">
    <property type="entry name" value="Glycosyl_Hydrlase_16"/>
</dbReference>
<gene>
    <name evidence="3" type="ORF">OHU69_02560</name>
</gene>
<dbReference type="Pfam" id="PF00722">
    <property type="entry name" value="Glyco_hydro_16"/>
    <property type="match status" value="1"/>
</dbReference>
<feature type="chain" id="PRO_5043580834" evidence="1">
    <location>
        <begin position="32"/>
        <end position="290"/>
    </location>
</feature>
<dbReference type="GO" id="GO:0005975">
    <property type="term" value="P:carbohydrate metabolic process"/>
    <property type="evidence" value="ECO:0007669"/>
    <property type="project" value="InterPro"/>
</dbReference>
<dbReference type="InterPro" id="IPR006311">
    <property type="entry name" value="TAT_signal"/>
</dbReference>
<organism evidence="3">
    <name type="scientific">Streptomyces sp. NBC_00119</name>
    <dbReference type="NCBI Taxonomy" id="2975659"/>
    <lineage>
        <taxon>Bacteria</taxon>
        <taxon>Bacillati</taxon>
        <taxon>Actinomycetota</taxon>
        <taxon>Actinomycetes</taxon>
        <taxon>Kitasatosporales</taxon>
        <taxon>Streptomycetaceae</taxon>
        <taxon>Streptomyces</taxon>
    </lineage>
</organism>
<sequence>MHDNGMSRRSLFRTVGAAGAVAALPGPLAYAGPAVASARPALVDPATPHDAQPHVGPLATRAASTLVFSDEFTGTSVDTNKWNILDVDRGDYWYKASNVRVTNSALAIDISNVGDGTYGGGRIDSQGQFDFTFGTIEYSIHIPPTQGHLAAAWLQASNGVTPGGAVDGTARDGAEIDIMETFSTANQYGVTVHWDGYGADHHQSSTNVSAPGLHDTTWYHTVTLDWTSTRMTFSYDGTVVRTITDPNLISQVREFPIASHEVIPYAQGNIADAPLDYTSTMYVDYIRVWQ</sequence>
<evidence type="ECO:0000256" key="1">
    <source>
        <dbReference type="SAM" id="SignalP"/>
    </source>
</evidence>
<dbReference type="InterPro" id="IPR013320">
    <property type="entry name" value="ConA-like_dom_sf"/>
</dbReference>
<proteinExistence type="predicted"/>
<dbReference type="CDD" id="cd08023">
    <property type="entry name" value="GH16_laminarinase_like"/>
    <property type="match status" value="1"/>
</dbReference>
<dbReference type="PANTHER" id="PTHR10963">
    <property type="entry name" value="GLYCOSYL HYDROLASE-RELATED"/>
    <property type="match status" value="1"/>
</dbReference>
<accession>A0AAU1TZB7</accession>
<dbReference type="SUPFAM" id="SSF49899">
    <property type="entry name" value="Concanavalin A-like lectins/glucanases"/>
    <property type="match status" value="1"/>
</dbReference>